<accession>A0AA36CEC2</accession>
<feature type="non-terminal residue" evidence="2">
    <location>
        <position position="1"/>
    </location>
</feature>
<gene>
    <name evidence="2" type="ORF">MSPICULIGERA_LOCUS5466</name>
</gene>
<evidence type="ECO:0000313" key="3">
    <source>
        <dbReference type="Proteomes" id="UP001177023"/>
    </source>
</evidence>
<organism evidence="2 3">
    <name type="scientific">Mesorhabditis spiculigera</name>
    <dbReference type="NCBI Taxonomy" id="96644"/>
    <lineage>
        <taxon>Eukaryota</taxon>
        <taxon>Metazoa</taxon>
        <taxon>Ecdysozoa</taxon>
        <taxon>Nematoda</taxon>
        <taxon>Chromadorea</taxon>
        <taxon>Rhabditida</taxon>
        <taxon>Rhabditina</taxon>
        <taxon>Rhabditomorpha</taxon>
        <taxon>Rhabditoidea</taxon>
        <taxon>Rhabditidae</taxon>
        <taxon>Mesorhabditinae</taxon>
        <taxon>Mesorhabditis</taxon>
    </lineage>
</organism>
<keyword evidence="1" id="KW-0812">Transmembrane</keyword>
<evidence type="ECO:0000313" key="2">
    <source>
        <dbReference type="EMBL" id="CAJ0566883.1"/>
    </source>
</evidence>
<reference evidence="2" key="1">
    <citation type="submission" date="2023-06" db="EMBL/GenBank/DDBJ databases">
        <authorList>
            <person name="Delattre M."/>
        </authorList>
    </citation>
    <scope>NUCLEOTIDE SEQUENCE</scope>
    <source>
        <strain evidence="2">AF72</strain>
    </source>
</reference>
<proteinExistence type="predicted"/>
<protein>
    <submittedName>
        <fullName evidence="2">Uncharacterized protein</fullName>
    </submittedName>
</protein>
<dbReference type="AlphaFoldDB" id="A0AA36CEC2"/>
<keyword evidence="1" id="KW-1133">Transmembrane helix</keyword>
<comment type="caution">
    <text evidence="2">The sequence shown here is derived from an EMBL/GenBank/DDBJ whole genome shotgun (WGS) entry which is preliminary data.</text>
</comment>
<keyword evidence="3" id="KW-1185">Reference proteome</keyword>
<evidence type="ECO:0000256" key="1">
    <source>
        <dbReference type="SAM" id="Phobius"/>
    </source>
</evidence>
<dbReference type="EMBL" id="CATQJA010001345">
    <property type="protein sequence ID" value="CAJ0566883.1"/>
    <property type="molecule type" value="Genomic_DNA"/>
</dbReference>
<dbReference type="Proteomes" id="UP001177023">
    <property type="component" value="Unassembled WGS sequence"/>
</dbReference>
<name>A0AA36CEC2_9BILA</name>
<sequence>MYSNRKYHKEAELWSRIPELLGDGRALEFEMPDEEIVLLAKFVSTFIVCLIGLYAYAIKEVFYDGYFKPFVSNESK</sequence>
<feature type="transmembrane region" description="Helical" evidence="1">
    <location>
        <begin position="36"/>
        <end position="58"/>
    </location>
</feature>
<keyword evidence="1" id="KW-0472">Membrane</keyword>